<comment type="similarity">
    <text evidence="1">Belongs to the thioesterase family.</text>
</comment>
<gene>
    <name evidence="6" type="ORF">ACFYTF_12475</name>
</gene>
<name>A0ABW6PMK1_9NOCA</name>
<evidence type="ECO:0000256" key="3">
    <source>
        <dbReference type="ARBA" id="ARBA00022801"/>
    </source>
</evidence>
<evidence type="ECO:0000313" key="7">
    <source>
        <dbReference type="Proteomes" id="UP001601444"/>
    </source>
</evidence>
<dbReference type="PANTHER" id="PTHR11487">
    <property type="entry name" value="THIOESTERASE"/>
    <property type="match status" value="1"/>
</dbReference>
<dbReference type="SUPFAM" id="SSF53474">
    <property type="entry name" value="alpha/beta-Hydrolases"/>
    <property type="match status" value="1"/>
</dbReference>
<dbReference type="InterPro" id="IPR020802">
    <property type="entry name" value="TesA-like"/>
</dbReference>
<dbReference type="RefSeq" id="WP_043651394.1">
    <property type="nucleotide sequence ID" value="NZ_JBIAMX010000006.1"/>
</dbReference>
<dbReference type="Gene3D" id="3.40.50.1820">
    <property type="entry name" value="alpha/beta hydrolase"/>
    <property type="match status" value="1"/>
</dbReference>
<dbReference type="Proteomes" id="UP001601444">
    <property type="component" value="Unassembled WGS sequence"/>
</dbReference>
<evidence type="ECO:0000256" key="1">
    <source>
        <dbReference type="ARBA" id="ARBA00007169"/>
    </source>
</evidence>
<dbReference type="PANTHER" id="PTHR11487:SF0">
    <property type="entry name" value="S-ACYL FATTY ACID SYNTHASE THIOESTERASE, MEDIUM CHAIN"/>
    <property type="match status" value="1"/>
</dbReference>
<evidence type="ECO:0000256" key="4">
    <source>
        <dbReference type="ARBA" id="ARBA00024293"/>
    </source>
</evidence>
<dbReference type="Pfam" id="PF00975">
    <property type="entry name" value="Thioesterase"/>
    <property type="match status" value="1"/>
</dbReference>
<dbReference type="InterPro" id="IPR001031">
    <property type="entry name" value="Thioesterase"/>
</dbReference>
<sequence length="253" mass="26045">MGFTNTAWLRVLRAESAPTASLLCLPPGGGSATAYRALAAALPAGIEVVAVQYPGRQDRLADPLCPDLHALADAIAAEVGAQPGGAPLTVFGHSMGATVAYETVRRLRAAGRPVARLVVSARPAPDVAETGRLHLGPDSALIDDLERLAADPAPVRVLRDEPGLAELVLPAVRADYRAVETYRPRPGAPLDLPVLAFAADADPTTSPAQAAGWKAVTTGEFAQREFPGGHFYLDQDPAAVAAALAATLIGVSG</sequence>
<dbReference type="InterPro" id="IPR029058">
    <property type="entry name" value="AB_hydrolase_fold"/>
</dbReference>
<keyword evidence="7" id="KW-1185">Reference proteome</keyword>
<protein>
    <recommendedName>
        <fullName evidence="2">Thioesterase TesA</fullName>
    </recommendedName>
</protein>
<dbReference type="InterPro" id="IPR012223">
    <property type="entry name" value="TEII"/>
</dbReference>
<evidence type="ECO:0000259" key="5">
    <source>
        <dbReference type="SMART" id="SM00824"/>
    </source>
</evidence>
<reference evidence="6 7" key="1">
    <citation type="submission" date="2024-10" db="EMBL/GenBank/DDBJ databases">
        <title>The Natural Products Discovery Center: Release of the First 8490 Sequenced Strains for Exploring Actinobacteria Biosynthetic Diversity.</title>
        <authorList>
            <person name="Kalkreuter E."/>
            <person name="Kautsar S.A."/>
            <person name="Yang D."/>
            <person name="Bader C.D."/>
            <person name="Teijaro C.N."/>
            <person name="Fluegel L."/>
            <person name="Davis C.M."/>
            <person name="Simpson J.R."/>
            <person name="Lauterbach L."/>
            <person name="Steele A.D."/>
            <person name="Gui C."/>
            <person name="Meng S."/>
            <person name="Li G."/>
            <person name="Viehrig K."/>
            <person name="Ye F."/>
            <person name="Su P."/>
            <person name="Kiefer A.F."/>
            <person name="Nichols A."/>
            <person name="Cepeda A.J."/>
            <person name="Yan W."/>
            <person name="Fan B."/>
            <person name="Jiang Y."/>
            <person name="Adhikari A."/>
            <person name="Zheng C.-J."/>
            <person name="Schuster L."/>
            <person name="Cowan T.M."/>
            <person name="Smanski M.J."/>
            <person name="Chevrette M.G."/>
            <person name="De Carvalho L.P.S."/>
            <person name="Shen B."/>
        </authorList>
    </citation>
    <scope>NUCLEOTIDE SEQUENCE [LARGE SCALE GENOMIC DNA]</scope>
    <source>
        <strain evidence="6 7">NPDC004045</strain>
    </source>
</reference>
<evidence type="ECO:0000313" key="6">
    <source>
        <dbReference type="EMBL" id="MFF0543641.1"/>
    </source>
</evidence>
<dbReference type="SMART" id="SM00824">
    <property type="entry name" value="PKS_TE"/>
    <property type="match status" value="1"/>
</dbReference>
<proteinExistence type="inferred from homology"/>
<feature type="domain" description="Thioesterase TesA-like" evidence="5">
    <location>
        <begin position="23"/>
        <end position="249"/>
    </location>
</feature>
<accession>A0ABW6PMK1</accession>
<dbReference type="EMBL" id="JBIAMX010000006">
    <property type="protein sequence ID" value="MFF0543641.1"/>
    <property type="molecule type" value="Genomic_DNA"/>
</dbReference>
<comment type="catalytic activity">
    <reaction evidence="4">
        <text>a fatty acyl-CoA + H2O = a fatty acid + CoA + H(+)</text>
        <dbReference type="Rhea" id="RHEA:16781"/>
        <dbReference type="ChEBI" id="CHEBI:15377"/>
        <dbReference type="ChEBI" id="CHEBI:15378"/>
        <dbReference type="ChEBI" id="CHEBI:28868"/>
        <dbReference type="ChEBI" id="CHEBI:57287"/>
        <dbReference type="ChEBI" id="CHEBI:77636"/>
    </reaction>
</comment>
<evidence type="ECO:0000256" key="2">
    <source>
        <dbReference type="ARBA" id="ARBA00015007"/>
    </source>
</evidence>
<keyword evidence="3" id="KW-0378">Hydrolase</keyword>
<comment type="caution">
    <text evidence="6">The sequence shown here is derived from an EMBL/GenBank/DDBJ whole genome shotgun (WGS) entry which is preliminary data.</text>
</comment>
<organism evidence="6 7">
    <name type="scientific">Nocardia thailandica</name>
    <dbReference type="NCBI Taxonomy" id="257275"/>
    <lineage>
        <taxon>Bacteria</taxon>
        <taxon>Bacillati</taxon>
        <taxon>Actinomycetota</taxon>
        <taxon>Actinomycetes</taxon>
        <taxon>Mycobacteriales</taxon>
        <taxon>Nocardiaceae</taxon>
        <taxon>Nocardia</taxon>
    </lineage>
</organism>